<evidence type="ECO:0000259" key="2">
    <source>
        <dbReference type="Pfam" id="PF13635"/>
    </source>
</evidence>
<dbReference type="GO" id="GO:0005524">
    <property type="term" value="F:ATP binding"/>
    <property type="evidence" value="ECO:0007669"/>
    <property type="project" value="UniProtKB-KW"/>
</dbReference>
<evidence type="ECO:0000313" key="4">
    <source>
        <dbReference type="Proteomes" id="UP000515856"/>
    </source>
</evidence>
<dbReference type="Pfam" id="PF13635">
    <property type="entry name" value="DUF4143"/>
    <property type="match status" value="1"/>
</dbReference>
<dbReference type="KEGG" id="ehn:H9Q80_13185"/>
<feature type="domain" description="DUF4143" evidence="2">
    <location>
        <begin position="224"/>
        <end position="384"/>
    </location>
</feature>
<keyword evidence="3" id="KW-0067">ATP-binding</keyword>
<dbReference type="SUPFAM" id="SSF52540">
    <property type="entry name" value="P-loop containing nucleoside triphosphate hydrolases"/>
    <property type="match status" value="1"/>
</dbReference>
<dbReference type="InterPro" id="IPR041682">
    <property type="entry name" value="AAA_14"/>
</dbReference>
<sequence length="449" mass="51823">MKRQIENDLIKWKKNPHKKPLIIKGSRQVGKTFCIREFAKSQYHDFIEINFERNLKMVDLFNKTREPNELLEYLKITYMDSVFDENTLLFLDEVQACPSALTTLKFMSESFPCDIICSGSLLGIAIASTSSFPVGYVETWTLYPMSFLEFLDAYGLPDDIMKKINQSLDNLKKIPEIIHEKMNELFTTYMMTGGMPEVVSTYIETKSYRECLTIQRRIVNDYISDMAKYAHASDKIKAKECFLSIPIQLAKENKKFQYGVVKKGYNARYYDSSLQWLQDNGMIIKVNRLSHISTPLASAVELPIFKVYMADVGLFISQLEDGEIQKIISGDLGIFKGALYENMAAQIFQRKHKKCYYFEPSQTTEIDFIIEYEGEITPIDIKAGLNTASKSFKNFVEKYKPIHAFRFSQKNIGIAKEGNIVYLPLYLLEILLEHEVPISFDLPINNEKS</sequence>
<organism evidence="3 4">
    <name type="scientific">[Eubacterium] hominis</name>
    <dbReference type="NCBI Taxonomy" id="2764325"/>
    <lineage>
        <taxon>Bacteria</taxon>
        <taxon>Bacillati</taxon>
        <taxon>Bacillota</taxon>
        <taxon>Erysipelotrichia</taxon>
        <taxon>Erysipelotrichales</taxon>
        <taxon>Erysipelotrichaceae</taxon>
        <taxon>Amedibacillus</taxon>
    </lineage>
</organism>
<feature type="domain" description="AAA" evidence="1">
    <location>
        <begin position="18"/>
        <end position="151"/>
    </location>
</feature>
<name>A0A7G9GK79_9FIRM</name>
<reference evidence="3 4" key="1">
    <citation type="submission" date="2020-08" db="EMBL/GenBank/DDBJ databases">
        <authorList>
            <person name="Liu C."/>
            <person name="Sun Q."/>
        </authorList>
    </citation>
    <scope>NUCLEOTIDE SEQUENCE [LARGE SCALE GENOMIC DNA]</scope>
    <source>
        <strain evidence="3 4">NSJ-61</strain>
    </source>
</reference>
<dbReference type="PANTHER" id="PTHR33295">
    <property type="entry name" value="ATPASE"/>
    <property type="match status" value="1"/>
</dbReference>
<evidence type="ECO:0000313" key="3">
    <source>
        <dbReference type="EMBL" id="QNM11211.1"/>
    </source>
</evidence>
<accession>A0A7G9GK79</accession>
<dbReference type="InterPro" id="IPR027417">
    <property type="entry name" value="P-loop_NTPase"/>
</dbReference>
<dbReference type="AlphaFoldDB" id="A0A7G9GK79"/>
<evidence type="ECO:0000259" key="1">
    <source>
        <dbReference type="Pfam" id="PF13173"/>
    </source>
</evidence>
<keyword evidence="4" id="KW-1185">Reference proteome</keyword>
<dbReference type="EMBL" id="CP060636">
    <property type="protein sequence ID" value="QNM11211.1"/>
    <property type="molecule type" value="Genomic_DNA"/>
</dbReference>
<dbReference type="PANTHER" id="PTHR33295:SF7">
    <property type="entry name" value="ATPASE"/>
    <property type="match status" value="1"/>
</dbReference>
<dbReference type="Gene3D" id="3.40.50.300">
    <property type="entry name" value="P-loop containing nucleotide triphosphate hydrolases"/>
    <property type="match status" value="1"/>
</dbReference>
<dbReference type="InterPro" id="IPR025420">
    <property type="entry name" value="DUF4143"/>
</dbReference>
<protein>
    <submittedName>
        <fullName evidence="3">ATP-binding protein</fullName>
    </submittedName>
</protein>
<keyword evidence="3" id="KW-0547">Nucleotide-binding</keyword>
<dbReference type="RefSeq" id="WP_117536428.1">
    <property type="nucleotide sequence ID" value="NZ_CP060636.1"/>
</dbReference>
<proteinExistence type="predicted"/>
<dbReference type="Proteomes" id="UP000515856">
    <property type="component" value="Chromosome"/>
</dbReference>
<gene>
    <name evidence="3" type="ORF">H9Q80_13185</name>
</gene>
<dbReference type="Pfam" id="PF13173">
    <property type="entry name" value="AAA_14"/>
    <property type="match status" value="1"/>
</dbReference>